<organism evidence="2 3">
    <name type="scientific">Streptomyces africanus</name>
    <dbReference type="NCBI Taxonomy" id="231024"/>
    <lineage>
        <taxon>Bacteria</taxon>
        <taxon>Bacillati</taxon>
        <taxon>Actinomycetota</taxon>
        <taxon>Actinomycetes</taxon>
        <taxon>Kitasatosporales</taxon>
        <taxon>Streptomycetaceae</taxon>
        <taxon>Streptomyces</taxon>
    </lineage>
</organism>
<feature type="compositionally biased region" description="Basic residues" evidence="1">
    <location>
        <begin position="202"/>
        <end position="211"/>
    </location>
</feature>
<evidence type="ECO:0000256" key="1">
    <source>
        <dbReference type="SAM" id="MobiDB-lite"/>
    </source>
</evidence>
<proteinExistence type="predicted"/>
<keyword evidence="3" id="KW-1185">Reference proteome</keyword>
<evidence type="ECO:0000313" key="3">
    <source>
        <dbReference type="Proteomes" id="UP001232755"/>
    </source>
</evidence>
<dbReference type="Proteomes" id="UP001232755">
    <property type="component" value="Unassembled WGS sequence"/>
</dbReference>
<accession>A0ABU0QL56</accession>
<name>A0ABU0QL56_9ACTN</name>
<sequence length="372" mass="39338">MARRVLLEAFIPGAGRPHCGEDLDNLWSSRGEGGTRGTAERPPVPGVRHAQTAGQHPVLHLHAPRRGGPPQHPYDSGGGSGGLRPTPHPPVRRTHARNGHGPLRGRAHPTRPVGAGLAHTHRRCRAGSRSGPAKPHGRPAHTRGGPGAAARRRLATAPDPPVGAPALRRPRTAVPGGRPRPRGRPDRALAREGLGPRAPHGGARRHPRANARGRPALPHGADPGARRHPAPAPRADTGQHPATAPDPPDGTPTRRRPHTAVPGEPRRLTTARPDLAGRRSRPGRRRRPAATARRRPALVGRELTPPSLSAAGRRHPTANACERPALAPGARTGDRRRPAPAPRADTRQHPATAPDPPDGTPTRRRPRTTVPG</sequence>
<feature type="compositionally biased region" description="Low complexity" evidence="1">
    <location>
        <begin position="233"/>
        <end position="243"/>
    </location>
</feature>
<dbReference type="EMBL" id="JAUSYP010000001">
    <property type="protein sequence ID" value="MDQ0748118.1"/>
    <property type="molecule type" value="Genomic_DNA"/>
</dbReference>
<evidence type="ECO:0000313" key="2">
    <source>
        <dbReference type="EMBL" id="MDQ0748118.1"/>
    </source>
</evidence>
<feature type="region of interest" description="Disordered" evidence="1">
    <location>
        <begin position="15"/>
        <end position="372"/>
    </location>
</feature>
<comment type="caution">
    <text evidence="2">The sequence shown here is derived from an EMBL/GenBank/DDBJ whole genome shotgun (WGS) entry which is preliminary data.</text>
</comment>
<reference evidence="2 3" key="1">
    <citation type="submission" date="2023-07" db="EMBL/GenBank/DDBJ databases">
        <title>Comparative genomics of wheat-associated soil bacteria to identify genetic determinants of phenazine resistance.</title>
        <authorList>
            <person name="Mouncey N."/>
        </authorList>
    </citation>
    <scope>NUCLEOTIDE SEQUENCE [LARGE SCALE GENOMIC DNA]</scope>
    <source>
        <strain evidence="2 3">B3I12</strain>
    </source>
</reference>
<feature type="compositionally biased region" description="Basic residues" evidence="1">
    <location>
        <begin position="278"/>
        <end position="296"/>
    </location>
</feature>
<feature type="compositionally biased region" description="Basic residues" evidence="1">
    <location>
        <begin position="90"/>
        <end position="109"/>
    </location>
</feature>
<gene>
    <name evidence="2" type="ORF">QF034_002349</name>
</gene>
<feature type="compositionally biased region" description="Basic residues" evidence="1">
    <location>
        <begin position="362"/>
        <end position="372"/>
    </location>
</feature>
<evidence type="ECO:0008006" key="4">
    <source>
        <dbReference type="Google" id="ProtNLM"/>
    </source>
</evidence>
<protein>
    <recommendedName>
        <fullName evidence="4">Basic proline-rich protein</fullName>
    </recommendedName>
</protein>